<dbReference type="EMBL" id="ACIN03000003">
    <property type="protein sequence ID" value="ESK66227.1"/>
    <property type="molecule type" value="Genomic_DNA"/>
</dbReference>
<dbReference type="GeneID" id="84816665"/>
<protein>
    <recommendedName>
        <fullName evidence="3">DsbA-like protein</fullName>
    </recommendedName>
</protein>
<dbReference type="Pfam" id="PF13743">
    <property type="entry name" value="Thioredoxin_5"/>
    <property type="match status" value="1"/>
</dbReference>
<accession>W1Q4T9</accession>
<evidence type="ECO:0000313" key="1">
    <source>
        <dbReference type="EMBL" id="ESK66227.1"/>
    </source>
</evidence>
<evidence type="ECO:0000313" key="2">
    <source>
        <dbReference type="Proteomes" id="UP000019050"/>
    </source>
</evidence>
<dbReference type="OrthoDB" id="2156137at2"/>
<name>W1Q4T9_ABIDE</name>
<keyword evidence="2" id="KW-1185">Reference proteome</keyword>
<dbReference type="eggNOG" id="COG2761">
    <property type="taxonomic scope" value="Bacteria"/>
</dbReference>
<dbReference type="HOGENOM" id="CLU_093802_0_0_9"/>
<organism evidence="1 2">
    <name type="scientific">Abiotrophia defectiva ATCC 49176</name>
    <dbReference type="NCBI Taxonomy" id="592010"/>
    <lineage>
        <taxon>Bacteria</taxon>
        <taxon>Bacillati</taxon>
        <taxon>Bacillota</taxon>
        <taxon>Bacilli</taxon>
        <taxon>Lactobacillales</taxon>
        <taxon>Aerococcaceae</taxon>
        <taxon>Abiotrophia</taxon>
    </lineage>
</organism>
<reference evidence="1" key="1">
    <citation type="submission" date="2013-06" db="EMBL/GenBank/DDBJ databases">
        <authorList>
            <person name="Weinstock G."/>
            <person name="Sodergren E."/>
            <person name="Clifton S."/>
            <person name="Fulton L."/>
            <person name="Fulton B."/>
            <person name="Courtney L."/>
            <person name="Fronick C."/>
            <person name="Harrison M."/>
            <person name="Strong C."/>
            <person name="Farmer C."/>
            <person name="Delahaunty K."/>
            <person name="Markovic C."/>
            <person name="Hall O."/>
            <person name="Minx P."/>
            <person name="Tomlinson C."/>
            <person name="Mitreva M."/>
            <person name="Nelson J."/>
            <person name="Hou S."/>
            <person name="Wollam A."/>
            <person name="Pepin K.H."/>
            <person name="Johnson M."/>
            <person name="Bhonagiri V."/>
            <person name="Nash W.E."/>
            <person name="Warren W."/>
            <person name="Chinwalla A."/>
            <person name="Mardis E.R."/>
            <person name="Wilson R.K."/>
        </authorList>
    </citation>
    <scope>NUCLEOTIDE SEQUENCE [LARGE SCALE GENOMIC DNA]</scope>
    <source>
        <strain evidence="1">ATCC 49176</strain>
    </source>
</reference>
<dbReference type="STRING" id="592010.GCWU000182_000570"/>
<dbReference type="Proteomes" id="UP000019050">
    <property type="component" value="Unassembled WGS sequence"/>
</dbReference>
<dbReference type="InterPro" id="IPR036249">
    <property type="entry name" value="Thioredoxin-like_sf"/>
</dbReference>
<sequence length="222" mass="25761">MPQEQVAYQVSGHGQARLFELYLFVNPLGQDCRRVERELSRAIKQMPAKTDVHILCFTSQPLIARYMMQLGYEPQDLRHRNEIFQKIYSATLAYRAAGLQGKRRGRQYLYEMQSRINSDLERLTDEFLASLACDIGLDLALFESDRRSQYVKELYYRDQKIALEMKVQDTPSLIIFEQCSGDSGILLQGPMECQHILEQVDLLMDKTCCPRPTRLKLVATKK</sequence>
<comment type="caution">
    <text evidence="1">The sequence shown here is derived from an EMBL/GenBank/DDBJ whole genome shotgun (WGS) entry which is preliminary data.</text>
</comment>
<gene>
    <name evidence="1" type="ORF">GCWU000182_000570</name>
</gene>
<dbReference type="RefSeq" id="WP_023391221.1">
    <property type="nucleotide sequence ID" value="NZ_KI535340.1"/>
</dbReference>
<dbReference type="SUPFAM" id="SSF52833">
    <property type="entry name" value="Thioredoxin-like"/>
    <property type="match status" value="1"/>
</dbReference>
<proteinExistence type="predicted"/>
<dbReference type="AlphaFoldDB" id="W1Q4T9"/>
<evidence type="ECO:0008006" key="3">
    <source>
        <dbReference type="Google" id="ProtNLM"/>
    </source>
</evidence>
<dbReference type="Gene3D" id="3.40.30.10">
    <property type="entry name" value="Glutaredoxin"/>
    <property type="match status" value="1"/>
</dbReference>